<keyword evidence="2 5" id="KW-0812">Transmembrane</keyword>
<dbReference type="InterPro" id="IPR052524">
    <property type="entry name" value="MFS_Cyanate_Porter"/>
</dbReference>
<dbReference type="PROSITE" id="PS50850">
    <property type="entry name" value="MFS"/>
    <property type="match status" value="1"/>
</dbReference>
<dbReference type="InterPro" id="IPR020846">
    <property type="entry name" value="MFS_dom"/>
</dbReference>
<feature type="transmembrane region" description="Helical" evidence="5">
    <location>
        <begin position="338"/>
        <end position="362"/>
    </location>
</feature>
<dbReference type="EMBL" id="BAAAPL010000001">
    <property type="protein sequence ID" value="GAA1695034.1"/>
    <property type="molecule type" value="Genomic_DNA"/>
</dbReference>
<organism evidence="7 8">
    <name type="scientific">Microbacterium sediminicola</name>
    <dbReference type="NCBI Taxonomy" id="415210"/>
    <lineage>
        <taxon>Bacteria</taxon>
        <taxon>Bacillati</taxon>
        <taxon>Actinomycetota</taxon>
        <taxon>Actinomycetes</taxon>
        <taxon>Micrococcales</taxon>
        <taxon>Microbacteriaceae</taxon>
        <taxon>Microbacterium</taxon>
    </lineage>
</organism>
<evidence type="ECO:0000259" key="6">
    <source>
        <dbReference type="PROSITE" id="PS50850"/>
    </source>
</evidence>
<evidence type="ECO:0000256" key="3">
    <source>
        <dbReference type="ARBA" id="ARBA00022989"/>
    </source>
</evidence>
<dbReference type="SUPFAM" id="SSF103473">
    <property type="entry name" value="MFS general substrate transporter"/>
    <property type="match status" value="1"/>
</dbReference>
<evidence type="ECO:0000256" key="2">
    <source>
        <dbReference type="ARBA" id="ARBA00022692"/>
    </source>
</evidence>
<dbReference type="PANTHER" id="PTHR23523">
    <property type="match status" value="1"/>
</dbReference>
<accession>A0ABP4TY79</accession>
<feature type="transmembrane region" description="Helical" evidence="5">
    <location>
        <begin position="80"/>
        <end position="98"/>
    </location>
</feature>
<keyword evidence="8" id="KW-1185">Reference proteome</keyword>
<gene>
    <name evidence="7" type="ORF">GCM10009808_10210</name>
</gene>
<feature type="domain" description="Major facilitator superfamily (MFS) profile" evidence="6">
    <location>
        <begin position="13"/>
        <end position="430"/>
    </location>
</feature>
<dbReference type="InterPro" id="IPR011701">
    <property type="entry name" value="MFS"/>
</dbReference>
<feature type="transmembrane region" description="Helical" evidence="5">
    <location>
        <begin position="135"/>
        <end position="158"/>
    </location>
</feature>
<comment type="caution">
    <text evidence="7">The sequence shown here is derived from an EMBL/GenBank/DDBJ whole genome shotgun (WGS) entry which is preliminary data.</text>
</comment>
<name>A0ABP4TY79_9MICO</name>
<dbReference type="InterPro" id="IPR036259">
    <property type="entry name" value="MFS_trans_sf"/>
</dbReference>
<feature type="transmembrane region" description="Helical" evidence="5">
    <location>
        <begin position="248"/>
        <end position="270"/>
    </location>
</feature>
<feature type="transmembrane region" description="Helical" evidence="5">
    <location>
        <begin position="164"/>
        <end position="186"/>
    </location>
</feature>
<feature type="transmembrane region" description="Helical" evidence="5">
    <location>
        <begin position="403"/>
        <end position="426"/>
    </location>
</feature>
<reference evidence="8" key="1">
    <citation type="journal article" date="2019" name="Int. J. Syst. Evol. Microbiol.">
        <title>The Global Catalogue of Microorganisms (GCM) 10K type strain sequencing project: providing services to taxonomists for standard genome sequencing and annotation.</title>
        <authorList>
            <consortium name="The Broad Institute Genomics Platform"/>
            <consortium name="The Broad Institute Genome Sequencing Center for Infectious Disease"/>
            <person name="Wu L."/>
            <person name="Ma J."/>
        </authorList>
    </citation>
    <scope>NUCLEOTIDE SEQUENCE [LARGE SCALE GENOMIC DNA]</scope>
    <source>
        <strain evidence="8">JCM 15577</strain>
    </source>
</reference>
<keyword evidence="3 5" id="KW-1133">Transmembrane helix</keyword>
<evidence type="ECO:0000313" key="8">
    <source>
        <dbReference type="Proteomes" id="UP001501690"/>
    </source>
</evidence>
<dbReference type="Gene3D" id="1.20.1250.20">
    <property type="entry name" value="MFS general substrate transporter like domains"/>
    <property type="match status" value="2"/>
</dbReference>
<feature type="transmembrane region" description="Helical" evidence="5">
    <location>
        <begin position="369"/>
        <end position="391"/>
    </location>
</feature>
<evidence type="ECO:0000256" key="1">
    <source>
        <dbReference type="ARBA" id="ARBA00004651"/>
    </source>
</evidence>
<keyword evidence="4 5" id="KW-0472">Membrane</keyword>
<evidence type="ECO:0000256" key="4">
    <source>
        <dbReference type="ARBA" id="ARBA00023136"/>
    </source>
</evidence>
<protein>
    <submittedName>
        <fullName evidence="7">MFS transporter</fullName>
    </submittedName>
</protein>
<proteinExistence type="predicted"/>
<feature type="transmembrane region" description="Helical" evidence="5">
    <location>
        <begin position="104"/>
        <end position="126"/>
    </location>
</feature>
<dbReference type="Proteomes" id="UP001501690">
    <property type="component" value="Unassembled WGS sequence"/>
</dbReference>
<feature type="transmembrane region" description="Helical" evidence="5">
    <location>
        <begin position="313"/>
        <end position="332"/>
    </location>
</feature>
<dbReference type="RefSeq" id="WP_344070087.1">
    <property type="nucleotide sequence ID" value="NZ_BAAAPL010000001.1"/>
</dbReference>
<evidence type="ECO:0000313" key="7">
    <source>
        <dbReference type="EMBL" id="GAA1695034.1"/>
    </source>
</evidence>
<comment type="subcellular location">
    <subcellularLocation>
        <location evidence="1">Cell membrane</location>
        <topology evidence="1">Multi-pass membrane protein</topology>
    </subcellularLocation>
</comment>
<dbReference type="Pfam" id="PF07690">
    <property type="entry name" value="MFS_1"/>
    <property type="match status" value="1"/>
</dbReference>
<feature type="transmembrane region" description="Helical" evidence="5">
    <location>
        <begin position="49"/>
        <end position="73"/>
    </location>
</feature>
<sequence>MNSARAARSAGGVLVVAGILVAALSLRGPIVSPTPVLREIEADFGIGAAAAGLLTTAPVLMFAVLTPLAAIIIRRAGAELALLISLTGVLIGTFIRAAPGFGWMLAGMIVMGASITVGNVVIPVIIRREVPPERVALVTAGFVSMLNGGSLLTTMLTVPIAEMIGWNLALLSWSFITLAGMLLWGVHLRRVARARELGGERFSGERASVAASARVAGAQETRDADADGLTGPVPVPSRQARSIFRRPVPWLLTAAYASQAAVYFGFTTWLPTLLADELGLDAVTAGGITAIYHGVAIAGAFIVPLLTRYTRRFVPAIVIGATWLLLVIGMIVAPEWAPLWLCFGAIGHAGGFVVIFSTVVVAARSDAEAAGISALVQGGGFGTAAFAAPIMGAIHEATGGWDLVLWLSLAVAALYYVLLLVAVAAVSRSR</sequence>
<evidence type="ECO:0000256" key="5">
    <source>
        <dbReference type="SAM" id="Phobius"/>
    </source>
</evidence>
<dbReference type="PANTHER" id="PTHR23523:SF2">
    <property type="entry name" value="2-NITROIMIDAZOLE TRANSPORTER"/>
    <property type="match status" value="1"/>
</dbReference>
<feature type="transmembrane region" description="Helical" evidence="5">
    <location>
        <begin position="282"/>
        <end position="306"/>
    </location>
</feature>